<dbReference type="Pfam" id="PF01477">
    <property type="entry name" value="PLAT"/>
    <property type="match status" value="1"/>
</dbReference>
<evidence type="ECO:0000256" key="2">
    <source>
        <dbReference type="ARBA" id="ARBA00022692"/>
    </source>
</evidence>
<evidence type="ECO:0000256" key="3">
    <source>
        <dbReference type="ARBA" id="ARBA00022737"/>
    </source>
</evidence>
<keyword evidence="3" id="KW-0677">Repeat</keyword>
<protein>
    <recommendedName>
        <fullName evidence="8">PLAT domain-containing protein</fullName>
    </recommendedName>
</protein>
<evidence type="ECO:0000259" key="8">
    <source>
        <dbReference type="PROSITE" id="PS50095"/>
    </source>
</evidence>
<sequence>MPRFQTKFDLWRNLFVIRPEGDYRGNKFMARCYVKVVQTKLEAIIAGGKQRKAYRSRMILLDGSASRDHSKPKQIRQFRNYRWDCVSLHDYLNRLCRPNLPFRGPVLVIPANRFRIGAQYTFTLTVKADNNPLHYATTQQVLHIVNYNVLHVTILCIYNCAESHYNPRNKVRLSAKCLNCGSAIIKYAWFVGGQYTLNTKDMTILLKTLGTIAEVHVILRLNDGRIGRDDIKLMKTVEPVGGKCGVEPREGMEAKTPFYVCCTDFDSSNKPIEFFYYADRVLLNRCFDCSCPIHLPLNLKQIKVLICDSLLTCRETFLDVTITPLENVVAEPPEVVWNFINTPPNDIVSNIKLGKFPQFFETLQSVASRITNTESAEVLLQALDIVHPISLISLGKVANLSQTFGLRFTPIDMPQHQVLTKVLMKLNENFERVRENVIDREMAEQPYVNVTTACITVFDMMDRLNKKLPRPPQKIYDAYREAFNSDKLEQNVVDKLMKDINEITDEDAKKRSVIWLNSKWETERLYRFLFLARRHGLESVAPEVSLQAVALEIQCFVIKTDSPYEIWTSDSMHVVLFSPELLEETKDSSTDYICLKVISTIRQLNWWYPEEKQPSSVLLSVRIFVFKDEFKEEIQLYNSDIKFITVVGKYKPAVDPSDDESTPATFIFRYAISDSGKFTQCLESGIIYYMQQVRLYRVSVEGHAMLTVRFKLSTHELQVLLYIGRTPTSWRALVSKAECFVPANSSNKIMLIRNKCTDTQRAYVAIQVMGAADYDEDVDTPVPNGPAHFSFVFQERSCDYWTYSLSESSRHWSHDYCLPILEYQKKGHLHCTCTVLGTYTSYVYHIPAIAVPVETGRIHLNLVFLLLNIIFFLLLFFVVLAFVIKYNKQPTKTVICDMSAVDGDSGREVHDLLILLKTSGRINAQTTATVRLIFQTTQRAELQFTIMQDPEHPQLSRNSTYQLLIRTRDIRIPTRIAVAHNNAGRYPSWFLRRIEVMDLQKEMTQIFVVDRWVRQKFLILSSSMVLKPGDNRILEKWRERFFTEFEVLWINWGLWHPVTGKWRESRTHASLSRAQRVCVFVSKMMITYCIVVYYFGHSTRHSAYEDRKININGRHLVRMFIFSVIATNLVHFLFVSIILPLGK</sequence>
<dbReference type="InterPro" id="IPR002859">
    <property type="entry name" value="PKD/REJ-like"/>
</dbReference>
<dbReference type="Pfam" id="PF02010">
    <property type="entry name" value="REJ"/>
    <property type="match status" value="1"/>
</dbReference>
<evidence type="ECO:0000256" key="7">
    <source>
        <dbReference type="SAM" id="Phobius"/>
    </source>
</evidence>
<organism evidence="9 10">
    <name type="scientific">Drosophila rubida</name>
    <dbReference type="NCBI Taxonomy" id="30044"/>
    <lineage>
        <taxon>Eukaryota</taxon>
        <taxon>Metazoa</taxon>
        <taxon>Ecdysozoa</taxon>
        <taxon>Arthropoda</taxon>
        <taxon>Hexapoda</taxon>
        <taxon>Insecta</taxon>
        <taxon>Pterygota</taxon>
        <taxon>Neoptera</taxon>
        <taxon>Endopterygota</taxon>
        <taxon>Diptera</taxon>
        <taxon>Brachycera</taxon>
        <taxon>Muscomorpha</taxon>
        <taxon>Ephydroidea</taxon>
        <taxon>Drosophilidae</taxon>
        <taxon>Drosophila</taxon>
    </lineage>
</organism>
<keyword evidence="2 7" id="KW-0812">Transmembrane</keyword>
<evidence type="ECO:0000256" key="5">
    <source>
        <dbReference type="ARBA" id="ARBA00023136"/>
    </source>
</evidence>
<evidence type="ECO:0000313" key="10">
    <source>
        <dbReference type="Proteomes" id="UP001200034"/>
    </source>
</evidence>
<dbReference type="GO" id="GO:0005261">
    <property type="term" value="F:monoatomic cation channel activity"/>
    <property type="evidence" value="ECO:0007669"/>
    <property type="project" value="TreeGrafter"/>
</dbReference>
<dbReference type="GO" id="GO:0005886">
    <property type="term" value="C:plasma membrane"/>
    <property type="evidence" value="ECO:0007669"/>
    <property type="project" value="TreeGrafter"/>
</dbReference>
<dbReference type="SUPFAM" id="SSF49723">
    <property type="entry name" value="Lipase/lipooxygenase domain (PLAT/LH2 domain)"/>
    <property type="match status" value="1"/>
</dbReference>
<evidence type="ECO:0000256" key="6">
    <source>
        <dbReference type="PROSITE-ProRule" id="PRU00152"/>
    </source>
</evidence>
<evidence type="ECO:0000256" key="1">
    <source>
        <dbReference type="ARBA" id="ARBA00004370"/>
    </source>
</evidence>
<name>A0AAD4K5F4_9MUSC</name>
<dbReference type="AlphaFoldDB" id="A0AAD4K5F4"/>
<proteinExistence type="predicted"/>
<keyword evidence="5 7" id="KW-0472">Membrane</keyword>
<feature type="transmembrane region" description="Helical" evidence="7">
    <location>
        <begin position="862"/>
        <end position="884"/>
    </location>
</feature>
<dbReference type="Proteomes" id="UP001200034">
    <property type="component" value="Unassembled WGS sequence"/>
</dbReference>
<dbReference type="EMBL" id="JAJJHW010001127">
    <property type="protein sequence ID" value="KAH8377870.1"/>
    <property type="molecule type" value="Genomic_DNA"/>
</dbReference>
<keyword evidence="4 7" id="KW-1133">Transmembrane helix</keyword>
<accession>A0AAD4K5F4</accession>
<feature type="transmembrane region" description="Helical" evidence="7">
    <location>
        <begin position="1077"/>
        <end position="1096"/>
    </location>
</feature>
<dbReference type="Gene3D" id="2.60.60.20">
    <property type="entry name" value="PLAT/LH2 domain"/>
    <property type="match status" value="1"/>
</dbReference>
<dbReference type="GO" id="GO:0006816">
    <property type="term" value="P:calcium ion transport"/>
    <property type="evidence" value="ECO:0007669"/>
    <property type="project" value="TreeGrafter"/>
</dbReference>
<comment type="caution">
    <text evidence="9">The sequence shown here is derived from an EMBL/GenBank/DDBJ whole genome shotgun (WGS) entry which is preliminary data.</text>
</comment>
<comment type="caution">
    <text evidence="6">Lacks conserved residue(s) required for the propagation of feature annotation.</text>
</comment>
<evidence type="ECO:0000256" key="4">
    <source>
        <dbReference type="ARBA" id="ARBA00022989"/>
    </source>
</evidence>
<gene>
    <name evidence="9" type="ORF">KR093_007639</name>
</gene>
<dbReference type="PANTHER" id="PTHR46730">
    <property type="entry name" value="POLYCYSTIN-1"/>
    <property type="match status" value="1"/>
</dbReference>
<dbReference type="PANTHER" id="PTHR46730:SF1">
    <property type="entry name" value="PLAT DOMAIN-CONTAINING PROTEIN"/>
    <property type="match status" value="1"/>
</dbReference>
<dbReference type="InterPro" id="IPR036392">
    <property type="entry name" value="PLAT/LH2_dom_sf"/>
</dbReference>
<dbReference type="PROSITE" id="PS50095">
    <property type="entry name" value="PLAT"/>
    <property type="match status" value="1"/>
</dbReference>
<dbReference type="InterPro" id="IPR001024">
    <property type="entry name" value="PLAT/LH2_dom"/>
</dbReference>
<reference evidence="9" key="1">
    <citation type="journal article" date="2021" name="Mol. Ecol. Resour.">
        <title>Phylogenomic analyses of the genus Drosophila reveals genomic signals of climate adaptation.</title>
        <authorList>
            <person name="Li F."/>
            <person name="Rane R.V."/>
            <person name="Luria V."/>
            <person name="Xiong Z."/>
            <person name="Chen J."/>
            <person name="Li Z."/>
            <person name="Catullo R.A."/>
            <person name="Griffin P.C."/>
            <person name="Schiffer M."/>
            <person name="Pearce S."/>
            <person name="Lee S.F."/>
            <person name="McElroy K."/>
            <person name="Stocker A."/>
            <person name="Shirriffs J."/>
            <person name="Cockerell F."/>
            <person name="Coppin C."/>
            <person name="Sgro C.M."/>
            <person name="Karger A."/>
            <person name="Cain J.W."/>
            <person name="Weber J.A."/>
            <person name="Santpere G."/>
            <person name="Kirschner M.W."/>
            <person name="Hoffmann A.A."/>
            <person name="Oakeshott J.G."/>
            <person name="Zhang G."/>
        </authorList>
    </citation>
    <scope>NUCLEOTIDE SEQUENCE</scope>
    <source>
        <strain evidence="9">BGI-SZ-2011g</strain>
    </source>
</reference>
<comment type="subcellular location">
    <subcellularLocation>
        <location evidence="1">Membrane</location>
    </subcellularLocation>
</comment>
<feature type="domain" description="PLAT" evidence="8">
    <location>
        <begin position="910"/>
        <end position="1027"/>
    </location>
</feature>
<keyword evidence="10" id="KW-1185">Reference proteome</keyword>
<feature type="transmembrane region" description="Helical" evidence="7">
    <location>
        <begin position="1116"/>
        <end position="1141"/>
    </location>
</feature>
<evidence type="ECO:0000313" key="9">
    <source>
        <dbReference type="EMBL" id="KAH8377870.1"/>
    </source>
</evidence>